<keyword evidence="3" id="KW-0732">Signal</keyword>
<dbReference type="AlphaFoldDB" id="Q982R8"/>
<dbReference type="PROSITE" id="PS51257">
    <property type="entry name" value="PROKAR_LIPOPROTEIN"/>
    <property type="match status" value="1"/>
</dbReference>
<keyword evidence="2" id="KW-0175">Coiled coil</keyword>
<dbReference type="SUPFAM" id="SSF56563">
    <property type="entry name" value="Major capsid protein gp5"/>
    <property type="match status" value="1"/>
</dbReference>
<feature type="domain" description="Phage capsid-like C-terminal" evidence="4">
    <location>
        <begin position="176"/>
        <end position="465"/>
    </location>
</feature>
<feature type="chain" id="PRO_5005705406" evidence="3">
    <location>
        <begin position="26"/>
        <end position="467"/>
    </location>
</feature>
<dbReference type="Proteomes" id="UP000000552">
    <property type="component" value="Chromosome"/>
</dbReference>
<dbReference type="RefSeq" id="WP_010915687.1">
    <property type="nucleotide sequence ID" value="NC_002678.2"/>
</dbReference>
<protein>
    <submittedName>
        <fullName evidence="5">Phage major capsid protein GP36</fullName>
    </submittedName>
</protein>
<sequence length="467" mass="50239">MNVNRTLFWGAALAVACLCAVVALSPDMLSHFSGHALDHGYGLAMTCAPALNKRARGLVGVRLDASDATKILAELQKTFESFKAENEAELKALKKDVVQTEKVDKINAEITKLTTALAEIDQTIAALKLGGGSAAPDPTNGEHAKAFNRYFRKGDAGNLGELQVKAALTTQSDPDGGYLVPTETEKTIDRIMGVTSTMRQLATILPIGTSEYKKLVNMGGAGSGWVGEEEARPQTGTPTLRELIFTVMELYANPATTRTMLDDGIIDIGAWLADEVNITFAEQEGAAFVTGNGLKRPRGILAYPTVANANYSWGNVGYVVTGAASDFLAPTSTVSPADALLDLLYGLKQGYRNNASYLSTDATMAKIRKFKDGQGNYVWAPPSANEKVPTIFGKPAYTDDNMNEIGTNTFPVAVGDFKRAYLIVDRQGVRVLRDELTNKPYVHFYTTKRVGGGISNFEAIKLLKCST</sequence>
<accession>Q982R8</accession>
<reference evidence="5 6" key="1">
    <citation type="journal article" date="2000" name="DNA Res.">
        <title>Complete genome structure of the nitrogen-fixing symbiotic bacterium Mesorhizobium loti.</title>
        <authorList>
            <person name="Kaneko T."/>
            <person name="Nakamura Y."/>
            <person name="Sato S."/>
            <person name="Asamizu E."/>
            <person name="Kato T."/>
            <person name="Sasamoto S."/>
            <person name="Watanabe A."/>
            <person name="Idesawa K."/>
            <person name="Ishikawa A."/>
            <person name="Kawashima K."/>
            <person name="Kimura T."/>
            <person name="Kishida Y."/>
            <person name="Kiyokawa C."/>
            <person name="Kohara M."/>
            <person name="Matsumoto M."/>
            <person name="Matsuno A."/>
            <person name="Mochizuki Y."/>
            <person name="Nakayama S."/>
            <person name="Nakazaki N."/>
            <person name="Shimpo S."/>
            <person name="Sugimoto M."/>
            <person name="Takeuchi C."/>
            <person name="Yamada M."/>
            <person name="Tabata S."/>
        </authorList>
    </citation>
    <scope>NUCLEOTIDE SEQUENCE [LARGE SCALE GENOMIC DNA]</scope>
    <source>
        <strain evidence="6">LMG 29417 / CECT 9101 / MAFF 303099</strain>
    </source>
</reference>
<gene>
    <name evidence="5" type="ordered locus">mlr8524</name>
</gene>
<dbReference type="HOGENOM" id="CLU_041417_0_0_5"/>
<dbReference type="Pfam" id="PF05065">
    <property type="entry name" value="Phage_capsid"/>
    <property type="match status" value="1"/>
</dbReference>
<dbReference type="KEGG" id="mlo:mlr8524"/>
<evidence type="ECO:0000256" key="1">
    <source>
        <dbReference type="ARBA" id="ARBA00004328"/>
    </source>
</evidence>
<evidence type="ECO:0000313" key="6">
    <source>
        <dbReference type="Proteomes" id="UP000000552"/>
    </source>
</evidence>
<organism evidence="5 6">
    <name type="scientific">Mesorhizobium japonicum (strain LMG 29417 / CECT 9101 / MAFF 303099)</name>
    <name type="common">Mesorhizobium loti (strain MAFF 303099)</name>
    <dbReference type="NCBI Taxonomy" id="266835"/>
    <lineage>
        <taxon>Bacteria</taxon>
        <taxon>Pseudomonadati</taxon>
        <taxon>Pseudomonadota</taxon>
        <taxon>Alphaproteobacteria</taxon>
        <taxon>Hyphomicrobiales</taxon>
        <taxon>Phyllobacteriaceae</taxon>
        <taxon>Mesorhizobium</taxon>
    </lineage>
</organism>
<evidence type="ECO:0000256" key="3">
    <source>
        <dbReference type="SAM" id="SignalP"/>
    </source>
</evidence>
<dbReference type="NCBIfam" id="TIGR01554">
    <property type="entry name" value="major_cap_HK97"/>
    <property type="match status" value="1"/>
</dbReference>
<proteinExistence type="predicted"/>
<dbReference type="InterPro" id="IPR054612">
    <property type="entry name" value="Phage_capsid-like_C"/>
</dbReference>
<evidence type="ECO:0000256" key="2">
    <source>
        <dbReference type="SAM" id="Coils"/>
    </source>
</evidence>
<dbReference type="InterPro" id="IPR024455">
    <property type="entry name" value="Phage_capsid"/>
</dbReference>
<dbReference type="EMBL" id="BA000012">
    <property type="protein sequence ID" value="BAB54388.1"/>
    <property type="molecule type" value="Genomic_DNA"/>
</dbReference>
<evidence type="ECO:0000313" key="5">
    <source>
        <dbReference type="EMBL" id="BAB54388.1"/>
    </source>
</evidence>
<dbReference type="Gene3D" id="3.30.2320.10">
    <property type="entry name" value="hypothetical protein PF0899 domain"/>
    <property type="match status" value="1"/>
</dbReference>
<evidence type="ECO:0000259" key="4">
    <source>
        <dbReference type="Pfam" id="PF05065"/>
    </source>
</evidence>
<dbReference type="eggNOG" id="COG4653">
    <property type="taxonomic scope" value="Bacteria"/>
</dbReference>
<name>Q982R8_RHILO</name>
<feature type="coiled-coil region" evidence="2">
    <location>
        <begin position="72"/>
        <end position="103"/>
    </location>
</feature>
<feature type="signal peptide" evidence="3">
    <location>
        <begin position="1"/>
        <end position="25"/>
    </location>
</feature>
<comment type="subcellular location">
    <subcellularLocation>
        <location evidence="1">Virion</location>
    </subcellularLocation>
</comment>